<evidence type="ECO:0000256" key="4">
    <source>
        <dbReference type="ARBA" id="ARBA00023134"/>
    </source>
</evidence>
<dbReference type="PROSITE" id="PS51710">
    <property type="entry name" value="G_OBG"/>
    <property type="match status" value="1"/>
</dbReference>
<dbReference type="NCBIfam" id="NF008955">
    <property type="entry name" value="PRK12297.1"/>
    <property type="match status" value="1"/>
</dbReference>
<evidence type="ECO:0000256" key="2">
    <source>
        <dbReference type="ARBA" id="ARBA00022741"/>
    </source>
</evidence>
<proteinExistence type="inferred from homology"/>
<dbReference type="Gene3D" id="3.40.50.300">
    <property type="entry name" value="P-loop containing nucleotide triphosphate hydrolases"/>
    <property type="match status" value="1"/>
</dbReference>
<dbReference type="InterPro" id="IPR006169">
    <property type="entry name" value="GTP1_OBG_dom"/>
</dbReference>
<comment type="subunit">
    <text evidence="5">Monomer.</text>
</comment>
<evidence type="ECO:0000313" key="8">
    <source>
        <dbReference type="EMBL" id="MDT7043489.1"/>
    </source>
</evidence>
<dbReference type="SUPFAM" id="SSF52540">
    <property type="entry name" value="P-loop containing nucleoside triphosphate hydrolases"/>
    <property type="match status" value="1"/>
</dbReference>
<evidence type="ECO:0000256" key="1">
    <source>
        <dbReference type="ARBA" id="ARBA00007699"/>
    </source>
</evidence>
<dbReference type="InterPro" id="IPR006074">
    <property type="entry name" value="GTP1-OBG_CS"/>
</dbReference>
<dbReference type="CDD" id="cd01898">
    <property type="entry name" value="Obg"/>
    <property type="match status" value="1"/>
</dbReference>
<feature type="binding site" evidence="5">
    <location>
        <position position="192"/>
    </location>
    <ligand>
        <name>Mg(2+)</name>
        <dbReference type="ChEBI" id="CHEBI:18420"/>
    </ligand>
</feature>
<dbReference type="HAMAP" id="MF_01454">
    <property type="entry name" value="GTPase_Obg"/>
    <property type="match status" value="1"/>
</dbReference>
<feature type="binding site" evidence="5">
    <location>
        <begin position="165"/>
        <end position="172"/>
    </location>
    <ligand>
        <name>GTP</name>
        <dbReference type="ChEBI" id="CHEBI:37565"/>
    </ligand>
</feature>
<reference evidence="8 9" key="1">
    <citation type="journal article" date="2023" name="ISME J.">
        <title>Cultivation and genomic characterization of novel and ubiquitous marine nitrite-oxidizing bacteria from the Nitrospirales.</title>
        <authorList>
            <person name="Mueller A.J."/>
            <person name="Daebeler A."/>
            <person name="Herbold C.W."/>
            <person name="Kirkegaard R.H."/>
            <person name="Daims H."/>
        </authorList>
    </citation>
    <scope>NUCLEOTIDE SEQUENCE [LARGE SCALE GENOMIC DNA]</scope>
    <source>
        <strain evidence="8 9">EB</strain>
    </source>
</reference>
<keyword evidence="3 5" id="KW-0460">Magnesium</keyword>
<dbReference type="Pfam" id="PF01018">
    <property type="entry name" value="GTP1_OBG"/>
    <property type="match status" value="1"/>
</dbReference>
<feature type="domain" description="Obg" evidence="7">
    <location>
        <begin position="1"/>
        <end position="158"/>
    </location>
</feature>
<dbReference type="InterPro" id="IPR031167">
    <property type="entry name" value="G_OBG"/>
</dbReference>
<dbReference type="PANTHER" id="PTHR11702:SF31">
    <property type="entry name" value="MITOCHONDRIAL RIBOSOME-ASSOCIATED GTPASE 2"/>
    <property type="match status" value="1"/>
</dbReference>
<protein>
    <recommendedName>
        <fullName evidence="5">GTPase Obg</fullName>
        <ecNumber evidence="5">3.6.5.-</ecNumber>
    </recommendedName>
    <alternativeName>
        <fullName evidence="5">GTP-binding protein Obg</fullName>
    </alternativeName>
</protein>
<evidence type="ECO:0000313" key="9">
    <source>
        <dbReference type="Proteomes" id="UP001250932"/>
    </source>
</evidence>
<dbReference type="PIRSF" id="PIRSF002401">
    <property type="entry name" value="GTP_bd_Obg/CgtA"/>
    <property type="match status" value="1"/>
</dbReference>
<feature type="domain" description="OBG-type G" evidence="6">
    <location>
        <begin position="159"/>
        <end position="330"/>
    </location>
</feature>
<organism evidence="8 9">
    <name type="scientific">Candidatus Nitronereus thalassa</name>
    <dbReference type="NCBI Taxonomy" id="3020898"/>
    <lineage>
        <taxon>Bacteria</taxon>
        <taxon>Pseudomonadati</taxon>
        <taxon>Nitrospirota</taxon>
        <taxon>Nitrospiria</taxon>
        <taxon>Nitrospirales</taxon>
        <taxon>Nitrospiraceae</taxon>
        <taxon>Candidatus Nitronereus</taxon>
    </lineage>
</organism>
<dbReference type="InterPro" id="IPR014100">
    <property type="entry name" value="GTP-bd_Obg/CgtA"/>
</dbReference>
<dbReference type="Proteomes" id="UP001250932">
    <property type="component" value="Unassembled WGS sequence"/>
</dbReference>
<dbReference type="InterPro" id="IPR045086">
    <property type="entry name" value="OBG_GTPase"/>
</dbReference>
<evidence type="ECO:0000256" key="5">
    <source>
        <dbReference type="HAMAP-Rule" id="MF_01454"/>
    </source>
</evidence>
<keyword evidence="9" id="KW-1185">Reference proteome</keyword>
<evidence type="ECO:0000256" key="3">
    <source>
        <dbReference type="ARBA" id="ARBA00022842"/>
    </source>
</evidence>
<evidence type="ECO:0000259" key="6">
    <source>
        <dbReference type="PROSITE" id="PS51710"/>
    </source>
</evidence>
<comment type="subcellular location">
    <subcellularLocation>
        <location evidence="5">Cytoplasm</location>
    </subcellularLocation>
</comment>
<dbReference type="Gene3D" id="2.70.210.12">
    <property type="entry name" value="GTP1/OBG domain"/>
    <property type="match status" value="1"/>
</dbReference>
<dbReference type="PROSITE" id="PS51883">
    <property type="entry name" value="OBG"/>
    <property type="match status" value="1"/>
</dbReference>
<accession>A0ABU3KAR4</accession>
<dbReference type="RefSeq" id="WP_313834056.1">
    <property type="nucleotide sequence ID" value="NZ_JAQOUE010000001.1"/>
</dbReference>
<dbReference type="PROSITE" id="PS00905">
    <property type="entry name" value="GTP1_OBG"/>
    <property type="match status" value="1"/>
</dbReference>
<comment type="caution">
    <text evidence="8">The sequence shown here is derived from an EMBL/GenBank/DDBJ whole genome shotgun (WGS) entry which is preliminary data.</text>
</comment>
<dbReference type="PANTHER" id="PTHR11702">
    <property type="entry name" value="DEVELOPMENTALLY REGULATED GTP-BINDING PROTEIN-RELATED"/>
    <property type="match status" value="1"/>
</dbReference>
<dbReference type="EC" id="3.6.5.-" evidence="5"/>
<feature type="binding site" evidence="5">
    <location>
        <position position="172"/>
    </location>
    <ligand>
        <name>Mg(2+)</name>
        <dbReference type="ChEBI" id="CHEBI:18420"/>
    </ligand>
</feature>
<comment type="similarity">
    <text evidence="1 5">Belongs to the TRAFAC class OBG-HflX-like GTPase superfamily. OBG GTPase family.</text>
</comment>
<keyword evidence="4 5" id="KW-0342">GTP-binding</keyword>
<keyword evidence="5" id="KW-0479">Metal-binding</keyword>
<evidence type="ECO:0000259" key="7">
    <source>
        <dbReference type="PROSITE" id="PS51883"/>
    </source>
</evidence>
<feature type="binding site" evidence="5">
    <location>
        <begin position="282"/>
        <end position="285"/>
    </location>
    <ligand>
        <name>GTP</name>
        <dbReference type="ChEBI" id="CHEBI:37565"/>
    </ligand>
</feature>
<keyword evidence="5" id="KW-0963">Cytoplasm</keyword>
<dbReference type="PRINTS" id="PR00326">
    <property type="entry name" value="GTP1OBG"/>
</dbReference>
<dbReference type="InterPro" id="IPR027417">
    <property type="entry name" value="P-loop_NTPase"/>
</dbReference>
<dbReference type="NCBIfam" id="NF008956">
    <property type="entry name" value="PRK12299.1"/>
    <property type="match status" value="1"/>
</dbReference>
<feature type="binding site" evidence="5">
    <location>
        <begin position="190"/>
        <end position="194"/>
    </location>
    <ligand>
        <name>GTP</name>
        <dbReference type="ChEBI" id="CHEBI:37565"/>
    </ligand>
</feature>
<feature type="binding site" evidence="5">
    <location>
        <begin position="212"/>
        <end position="215"/>
    </location>
    <ligand>
        <name>GTP</name>
        <dbReference type="ChEBI" id="CHEBI:37565"/>
    </ligand>
</feature>
<gene>
    <name evidence="8" type="primary">obgE</name>
    <name evidence="5" type="synonym">obg</name>
    <name evidence="8" type="ORF">PPG34_14115</name>
</gene>
<dbReference type="InterPro" id="IPR006073">
    <property type="entry name" value="GTP-bd"/>
</dbReference>
<sequence length="339" mass="36573">MFIDHAKIYVKAGNGGSGVSSFRREKYVPFGGPNGGDGGNGGNVVFQASHRSTTLLDLKYLNHFEAKNGRPGATSNKHGRNGADVTVTVPVGTIIKDFDTQDVLVDLVEDGQIAVIARGGKGGRGNARFATSTNRAPTKFETGTPGEEFTLQLELKLLADVGLVGYPNAGKSTLISTLSAARPEIADYPFTTLKPNLGVVQLGDYRSFVMADIPGLIEGAHTGKGLGIQFLKHIQRTAFLLYLIDISEWAPEDPVEALEVLRRELATFDEHLGERPYAIIGTKLDLKGDGSHVVKLQEYCEKHQLPFFTISSATREGIDALVPYIGSRLDEIKDTCNVS</sequence>
<keyword evidence="2 5" id="KW-0547">Nucleotide-binding</keyword>
<dbReference type="SUPFAM" id="SSF82051">
    <property type="entry name" value="Obg GTP-binding protein N-terminal domain"/>
    <property type="match status" value="1"/>
</dbReference>
<dbReference type="InterPro" id="IPR036726">
    <property type="entry name" value="GTP1_OBG_dom_sf"/>
</dbReference>
<name>A0ABU3KAR4_9BACT</name>
<dbReference type="NCBIfam" id="TIGR02729">
    <property type="entry name" value="Obg_CgtA"/>
    <property type="match status" value="1"/>
</dbReference>
<comment type="function">
    <text evidence="5">An essential GTPase which binds GTP, GDP and possibly (p)ppGpp with moderate affinity, with high nucleotide exchange rates and a fairly low GTP hydrolysis rate. Plays a role in control of the cell cycle, stress response, ribosome biogenesis and in those bacteria that undergo differentiation, in morphogenesis control.</text>
</comment>
<feature type="binding site" evidence="5">
    <location>
        <begin position="311"/>
        <end position="313"/>
    </location>
    <ligand>
        <name>GTP</name>
        <dbReference type="ChEBI" id="CHEBI:37565"/>
    </ligand>
</feature>
<keyword evidence="5" id="KW-0378">Hydrolase</keyword>
<dbReference type="EMBL" id="JAQOUE010000001">
    <property type="protein sequence ID" value="MDT7043489.1"/>
    <property type="molecule type" value="Genomic_DNA"/>
</dbReference>
<dbReference type="Pfam" id="PF01926">
    <property type="entry name" value="MMR_HSR1"/>
    <property type="match status" value="1"/>
</dbReference>
<comment type="cofactor">
    <cofactor evidence="5">
        <name>Mg(2+)</name>
        <dbReference type="ChEBI" id="CHEBI:18420"/>
    </cofactor>
</comment>